<accession>A0ABZ1RVL5</accession>
<name>A0ABZ1RVL5_9ACTN</name>
<dbReference type="InterPro" id="IPR003439">
    <property type="entry name" value="ABC_transporter-like_ATP-bd"/>
</dbReference>
<evidence type="ECO:0000313" key="5">
    <source>
        <dbReference type="EMBL" id="WUO50072.1"/>
    </source>
</evidence>
<dbReference type="SMART" id="SM00382">
    <property type="entry name" value="AAA"/>
    <property type="match status" value="1"/>
</dbReference>
<feature type="domain" description="ABC transporter" evidence="4">
    <location>
        <begin position="5"/>
        <end position="237"/>
    </location>
</feature>
<dbReference type="InterPro" id="IPR027417">
    <property type="entry name" value="P-loop_NTPase"/>
</dbReference>
<dbReference type="Gene3D" id="3.40.50.300">
    <property type="entry name" value="P-loop containing nucleotide triphosphate hydrolases"/>
    <property type="match status" value="1"/>
</dbReference>
<dbReference type="Proteomes" id="UP001432075">
    <property type="component" value="Chromosome"/>
</dbReference>
<dbReference type="PROSITE" id="PS50893">
    <property type="entry name" value="ABC_TRANSPORTER_2"/>
    <property type="match status" value="1"/>
</dbReference>
<dbReference type="EMBL" id="CP108057">
    <property type="protein sequence ID" value="WUO50072.1"/>
    <property type="molecule type" value="Genomic_DNA"/>
</dbReference>
<evidence type="ECO:0000256" key="3">
    <source>
        <dbReference type="SAM" id="MobiDB-lite"/>
    </source>
</evidence>
<organism evidence="5 6">
    <name type="scientific">Streptomyces goshikiensis</name>
    <dbReference type="NCBI Taxonomy" id="1942"/>
    <lineage>
        <taxon>Bacteria</taxon>
        <taxon>Bacillati</taxon>
        <taxon>Actinomycetota</taxon>
        <taxon>Actinomycetes</taxon>
        <taxon>Kitasatosporales</taxon>
        <taxon>Streptomycetaceae</taxon>
        <taxon>Streptomyces</taxon>
    </lineage>
</organism>
<feature type="region of interest" description="Disordered" evidence="3">
    <location>
        <begin position="266"/>
        <end position="295"/>
    </location>
</feature>
<dbReference type="GO" id="GO:0005524">
    <property type="term" value="F:ATP binding"/>
    <property type="evidence" value="ECO:0007669"/>
    <property type="project" value="UniProtKB-KW"/>
</dbReference>
<gene>
    <name evidence="5" type="ORF">OHU17_31895</name>
</gene>
<feature type="compositionally biased region" description="Low complexity" evidence="3">
    <location>
        <begin position="269"/>
        <end position="288"/>
    </location>
</feature>
<protein>
    <submittedName>
        <fullName evidence="5">ABC transporter ATP-binding protein</fullName>
    </submittedName>
</protein>
<sequence>MDSAVVVDGLVKKYRDRDRPAVDGLSFSVRRGEVFGFLGPNGAGKTTTIGILTTRVAPTAGRAFVQGVDVVAHPAQARRAFAVVPQRNNLDQSLTLRQNLTFHAGYHGMGRTERRRLADECLEWVGLGDRGKDRGDRLSGGQVQRVMIARALMHRPDVLFLDEPANGLDPQARLFIHERVAELSGRGVTTVLTTHDMDEAARLCDRVGIVDHGRLLALDTPQALMQSLSGTALTVTVRPAQATGAAEVIRLLERIEGVTRVERIEPGHPTDAADAAADGTTAPGTPADVPDLPAGLEGADAPVRLRIYSDAPSGAVLPAAITTLTAASCDIKDIKVGTATLEDVFISLTGRELR</sequence>
<dbReference type="RefSeq" id="WP_328777029.1">
    <property type="nucleotide sequence ID" value="NZ_CP108057.1"/>
</dbReference>
<dbReference type="InterPro" id="IPR003593">
    <property type="entry name" value="AAA+_ATPase"/>
</dbReference>
<dbReference type="SUPFAM" id="SSF52540">
    <property type="entry name" value="P-loop containing nucleoside triphosphate hydrolases"/>
    <property type="match status" value="1"/>
</dbReference>
<dbReference type="PANTHER" id="PTHR43582:SF2">
    <property type="entry name" value="LINEARMYCIN RESISTANCE ATP-BINDING PROTEIN LNRL"/>
    <property type="match status" value="1"/>
</dbReference>
<keyword evidence="1" id="KW-0547">Nucleotide-binding</keyword>
<evidence type="ECO:0000259" key="4">
    <source>
        <dbReference type="PROSITE" id="PS50893"/>
    </source>
</evidence>
<keyword evidence="2 5" id="KW-0067">ATP-binding</keyword>
<dbReference type="Pfam" id="PF00005">
    <property type="entry name" value="ABC_tran"/>
    <property type="match status" value="1"/>
</dbReference>
<evidence type="ECO:0000256" key="2">
    <source>
        <dbReference type="ARBA" id="ARBA00022840"/>
    </source>
</evidence>
<dbReference type="PANTHER" id="PTHR43582">
    <property type="entry name" value="LINEARMYCIN RESISTANCE ATP-BINDING PROTEIN LNRL"/>
    <property type="match status" value="1"/>
</dbReference>
<evidence type="ECO:0000313" key="6">
    <source>
        <dbReference type="Proteomes" id="UP001432075"/>
    </source>
</evidence>
<evidence type="ECO:0000256" key="1">
    <source>
        <dbReference type="ARBA" id="ARBA00022741"/>
    </source>
</evidence>
<keyword evidence="6" id="KW-1185">Reference proteome</keyword>
<reference evidence="5" key="1">
    <citation type="submission" date="2022-10" db="EMBL/GenBank/DDBJ databases">
        <title>The complete genomes of actinobacterial strains from the NBC collection.</title>
        <authorList>
            <person name="Joergensen T.S."/>
            <person name="Alvarez Arevalo M."/>
            <person name="Sterndorff E.B."/>
            <person name="Faurdal D."/>
            <person name="Vuksanovic O."/>
            <person name="Mourched A.-S."/>
            <person name="Charusanti P."/>
            <person name="Shaw S."/>
            <person name="Blin K."/>
            <person name="Weber T."/>
        </authorList>
    </citation>
    <scope>NUCLEOTIDE SEQUENCE</scope>
    <source>
        <strain evidence="5">NBC_00283</strain>
    </source>
</reference>
<proteinExistence type="predicted"/>